<evidence type="ECO:0000313" key="2">
    <source>
        <dbReference type="EMBL" id="KAK9115130.1"/>
    </source>
</evidence>
<dbReference type="PANTHER" id="PTHR34780">
    <property type="entry name" value="OS08G0427800 PROTEIN"/>
    <property type="match status" value="1"/>
</dbReference>
<keyword evidence="3" id="KW-1185">Reference proteome</keyword>
<name>A0AAP0IGZ3_9MAGN</name>
<feature type="compositionally biased region" description="Basic and acidic residues" evidence="1">
    <location>
        <begin position="71"/>
        <end position="81"/>
    </location>
</feature>
<dbReference type="Proteomes" id="UP001420932">
    <property type="component" value="Unassembled WGS sequence"/>
</dbReference>
<comment type="caution">
    <text evidence="2">The sequence shown here is derived from an EMBL/GenBank/DDBJ whole genome shotgun (WGS) entry which is preliminary data.</text>
</comment>
<proteinExistence type="predicted"/>
<sequence length="101" mass="11790">MRVAQMKKGIKHIKMIDMINYRSSSEQVGGGHNQIQKQKEYMGIPIHNQIRKIKQEHEKIRDPTPPEEEEMRYRPVLREITRQLSRSPLGRSGRPISVGDS</sequence>
<accession>A0AAP0IGZ3</accession>
<evidence type="ECO:0000256" key="1">
    <source>
        <dbReference type="SAM" id="MobiDB-lite"/>
    </source>
</evidence>
<reference evidence="2 3" key="1">
    <citation type="submission" date="2024-01" db="EMBL/GenBank/DDBJ databases">
        <title>Genome assemblies of Stephania.</title>
        <authorList>
            <person name="Yang L."/>
        </authorList>
    </citation>
    <scope>NUCLEOTIDE SEQUENCE [LARGE SCALE GENOMIC DNA]</scope>
    <source>
        <strain evidence="2">YNDBR</strain>
        <tissue evidence="2">Leaf</tissue>
    </source>
</reference>
<dbReference type="AlphaFoldDB" id="A0AAP0IGZ3"/>
<organism evidence="2 3">
    <name type="scientific">Stephania yunnanensis</name>
    <dbReference type="NCBI Taxonomy" id="152371"/>
    <lineage>
        <taxon>Eukaryota</taxon>
        <taxon>Viridiplantae</taxon>
        <taxon>Streptophyta</taxon>
        <taxon>Embryophyta</taxon>
        <taxon>Tracheophyta</taxon>
        <taxon>Spermatophyta</taxon>
        <taxon>Magnoliopsida</taxon>
        <taxon>Ranunculales</taxon>
        <taxon>Menispermaceae</taxon>
        <taxon>Menispermoideae</taxon>
        <taxon>Cissampelideae</taxon>
        <taxon>Stephania</taxon>
    </lineage>
</organism>
<feature type="compositionally biased region" description="Basic and acidic residues" evidence="1">
    <location>
        <begin position="55"/>
        <end position="64"/>
    </location>
</feature>
<evidence type="ECO:0000313" key="3">
    <source>
        <dbReference type="Proteomes" id="UP001420932"/>
    </source>
</evidence>
<dbReference type="EMBL" id="JBBNAF010000009">
    <property type="protein sequence ID" value="KAK9115130.1"/>
    <property type="molecule type" value="Genomic_DNA"/>
</dbReference>
<feature type="region of interest" description="Disordered" evidence="1">
    <location>
        <begin position="55"/>
        <end position="101"/>
    </location>
</feature>
<gene>
    <name evidence="2" type="ORF">Syun_021927</name>
</gene>
<dbReference type="PANTHER" id="PTHR34780:SF5">
    <property type="entry name" value="OS02G0733900 PROTEIN"/>
    <property type="match status" value="1"/>
</dbReference>
<protein>
    <submittedName>
        <fullName evidence="2">Uncharacterized protein</fullName>
    </submittedName>
</protein>